<dbReference type="OrthoDB" id="9809695at2"/>
<evidence type="ECO:0000313" key="2">
    <source>
        <dbReference type="EMBL" id="KAB2369576.1"/>
    </source>
</evidence>
<proteinExistence type="predicted"/>
<evidence type="ECO:0000259" key="1">
    <source>
        <dbReference type="Pfam" id="PF07978"/>
    </source>
</evidence>
<sequence>MSFPAEPGTCSSRRWSATRPEIGAHTLRPAQASWSGTDALAGRWGGRNSVGNGRGSGRLRAGAATTLGPVDVIELRQYRLRPGRRDELIELFDRELVEPQEAAGMTVLGQFRDLDDPDRFVWIRAFEDLSRRGEALRAFYFGPVWKAHREQANATMLDSSDARLLRPLRPITEPGPRPPVGAPDPGGLVFAFLWSFGERLAEVEGTMLDEVVPLYGEDALALATLEAENDFPALPVRTGDGHIVVIASERVELPGGVPEPRVLRLAPTGRSLLR</sequence>
<gene>
    <name evidence="2" type="ORF">F9B16_36785</name>
</gene>
<reference evidence="2 3" key="1">
    <citation type="submission" date="2019-09" db="EMBL/GenBank/DDBJ databases">
        <title>Actinomadura physcomitrii sp. nov., a novel actinomycete isolated from moss [Physcomitrium sphaericum (Ludw) Fuernr].</title>
        <authorList>
            <person name="Liu C."/>
            <person name="Zhuang X."/>
        </authorList>
    </citation>
    <scope>NUCLEOTIDE SEQUENCE [LARGE SCALE GENOMIC DNA]</scope>
    <source>
        <strain evidence="2 3">CYP1-1B</strain>
    </source>
</reference>
<dbReference type="Gene3D" id="3.30.70.100">
    <property type="match status" value="1"/>
</dbReference>
<dbReference type="Pfam" id="PF07978">
    <property type="entry name" value="NIPSNAP"/>
    <property type="match status" value="1"/>
</dbReference>
<dbReference type="InterPro" id="IPR012577">
    <property type="entry name" value="NIPSNAP"/>
</dbReference>
<accession>A0A6L3VHP1</accession>
<feature type="domain" description="NIPSNAP" evidence="1">
    <location>
        <begin position="74"/>
        <end position="168"/>
    </location>
</feature>
<protein>
    <submittedName>
        <fullName evidence="2">NIPSNAP family protein</fullName>
    </submittedName>
</protein>
<name>A0A6L3VHP1_9ACTN</name>
<dbReference type="SUPFAM" id="SSF54909">
    <property type="entry name" value="Dimeric alpha+beta barrel"/>
    <property type="match status" value="1"/>
</dbReference>
<keyword evidence="3" id="KW-1185">Reference proteome</keyword>
<dbReference type="InterPro" id="IPR011008">
    <property type="entry name" value="Dimeric_a/b-barrel"/>
</dbReference>
<dbReference type="EMBL" id="WBMR01000164">
    <property type="protein sequence ID" value="KAB2369576.1"/>
    <property type="molecule type" value="Genomic_DNA"/>
</dbReference>
<organism evidence="2 3">
    <name type="scientific">Actinomadura montaniterrae</name>
    <dbReference type="NCBI Taxonomy" id="1803903"/>
    <lineage>
        <taxon>Bacteria</taxon>
        <taxon>Bacillati</taxon>
        <taxon>Actinomycetota</taxon>
        <taxon>Actinomycetes</taxon>
        <taxon>Streptosporangiales</taxon>
        <taxon>Thermomonosporaceae</taxon>
        <taxon>Actinomadura</taxon>
    </lineage>
</organism>
<dbReference type="Proteomes" id="UP000483004">
    <property type="component" value="Unassembled WGS sequence"/>
</dbReference>
<dbReference type="AlphaFoldDB" id="A0A6L3VHP1"/>
<evidence type="ECO:0000313" key="3">
    <source>
        <dbReference type="Proteomes" id="UP000483004"/>
    </source>
</evidence>
<comment type="caution">
    <text evidence="2">The sequence shown here is derived from an EMBL/GenBank/DDBJ whole genome shotgun (WGS) entry which is preliminary data.</text>
</comment>